<proteinExistence type="predicted"/>
<sequence length="519" mass="57625">MKRLFSCLLIIIGLVAGNHVCQEQPVAAATRPAVLLVYDSQHSETAQDQPVADMTRLLLGLGQSVTQVALSQYHAGELNWKYTAVMRMVNWQASPQNSAAFDHDWAQFTGKKIHIGARLPQDFIRTFGAGEQVTHLQLQLQDETTNVRQLLPFTATTWTLYPAVADAVGRLQVQGTSQTYGYGLMTEDKAYLPFFDQNGLTGLLAQRLLARFLTGQAQKLAPALLITGVTPTTSPKQLRLVTTFLRQQGISFALSATLTAKHVRLPEHAAYLAALANSMQAGGQLIWQWPHLSQTVPADAKAVQRLYLAQVKQAIQNGLYPSGISGDIRTALTPKLQALYRQTNTQWLLPSTPTTDASAHTVPQTANTTERAFWVMPLRRWQTIEGANDGDITAAAPLALQMALPTTAKALAQFKQDLRAYHGTWFDFSSDAFTNRLVAGNVTVTSQFGQYRRNGKPVTVASGDNPHQKRPQAKRISTRLNGFFNWQERFLLIFMLIMLVILAVLLRKGSKLYRDKFRR</sequence>
<name>A0A7Y7QDN0_LACRH</name>
<keyword evidence="1" id="KW-0472">Membrane</keyword>
<comment type="caution">
    <text evidence="2">The sequence shown here is derived from an EMBL/GenBank/DDBJ whole genome shotgun (WGS) entry which is preliminary data.</text>
</comment>
<feature type="transmembrane region" description="Helical" evidence="1">
    <location>
        <begin position="490"/>
        <end position="509"/>
    </location>
</feature>
<organism evidence="2 3">
    <name type="scientific">Lacticaseibacillus rhamnosus</name>
    <name type="common">Lactobacillus rhamnosus</name>
    <dbReference type="NCBI Taxonomy" id="47715"/>
    <lineage>
        <taxon>Bacteria</taxon>
        <taxon>Bacillati</taxon>
        <taxon>Bacillota</taxon>
        <taxon>Bacilli</taxon>
        <taxon>Lactobacillales</taxon>
        <taxon>Lactobacillaceae</taxon>
        <taxon>Lacticaseibacillus</taxon>
    </lineage>
</organism>
<protein>
    <recommendedName>
        <fullName evidence="4">DUF2334 domain-containing protein</fullName>
    </recommendedName>
</protein>
<evidence type="ECO:0008006" key="4">
    <source>
        <dbReference type="Google" id="ProtNLM"/>
    </source>
</evidence>
<gene>
    <name evidence="2" type="ORF">HWN39_00800</name>
</gene>
<reference evidence="2 3" key="1">
    <citation type="submission" date="2020-06" db="EMBL/GenBank/DDBJ databases">
        <title>Lactobacillus rhamnosus QC,genome.</title>
        <authorList>
            <person name="Yi H."/>
            <person name="Jin M."/>
        </authorList>
    </citation>
    <scope>NUCLEOTIDE SEQUENCE [LARGE SCALE GENOMIC DNA]</scope>
    <source>
        <strain evidence="2 3">QC</strain>
    </source>
</reference>
<accession>A0A7Y7QDN0</accession>
<keyword evidence="1" id="KW-1133">Transmembrane helix</keyword>
<dbReference type="RefSeq" id="WP_176817424.1">
    <property type="nucleotide sequence ID" value="NZ_JABXWP010000001.1"/>
</dbReference>
<evidence type="ECO:0000256" key="1">
    <source>
        <dbReference type="SAM" id="Phobius"/>
    </source>
</evidence>
<evidence type="ECO:0000313" key="3">
    <source>
        <dbReference type="Proteomes" id="UP000542889"/>
    </source>
</evidence>
<keyword evidence="1" id="KW-0812">Transmembrane</keyword>
<evidence type="ECO:0000313" key="2">
    <source>
        <dbReference type="EMBL" id="NVO87033.1"/>
    </source>
</evidence>
<dbReference type="EMBL" id="JABXWP010000001">
    <property type="protein sequence ID" value="NVO87033.1"/>
    <property type="molecule type" value="Genomic_DNA"/>
</dbReference>
<dbReference type="Proteomes" id="UP000542889">
    <property type="component" value="Unassembled WGS sequence"/>
</dbReference>
<dbReference type="AlphaFoldDB" id="A0A7Y7QDN0"/>